<dbReference type="SUPFAM" id="SSF46785">
    <property type="entry name" value="Winged helix' DNA-binding domain"/>
    <property type="match status" value="1"/>
</dbReference>
<name>A0A426D8T6_9LACO</name>
<dbReference type="SMART" id="SM00347">
    <property type="entry name" value="HTH_MARR"/>
    <property type="match status" value="1"/>
</dbReference>
<proteinExistence type="predicted"/>
<dbReference type="Gene3D" id="1.10.10.10">
    <property type="entry name" value="Winged helix-like DNA-binding domain superfamily/Winged helix DNA-binding domain"/>
    <property type="match status" value="1"/>
</dbReference>
<dbReference type="GO" id="GO:0003700">
    <property type="term" value="F:DNA-binding transcription factor activity"/>
    <property type="evidence" value="ECO:0007669"/>
    <property type="project" value="InterPro"/>
</dbReference>
<evidence type="ECO:0000313" key="3">
    <source>
        <dbReference type="Proteomes" id="UP000283633"/>
    </source>
</evidence>
<dbReference type="GO" id="GO:0006950">
    <property type="term" value="P:response to stress"/>
    <property type="evidence" value="ECO:0007669"/>
    <property type="project" value="TreeGrafter"/>
</dbReference>
<dbReference type="OrthoDB" id="2310682at2"/>
<dbReference type="PROSITE" id="PS50995">
    <property type="entry name" value="HTH_MARR_2"/>
    <property type="match status" value="1"/>
</dbReference>
<dbReference type="InterPro" id="IPR000835">
    <property type="entry name" value="HTH_MarR-typ"/>
</dbReference>
<gene>
    <name evidence="2" type="ORF">D1831_04840</name>
</gene>
<evidence type="ECO:0000259" key="1">
    <source>
        <dbReference type="PROSITE" id="PS50995"/>
    </source>
</evidence>
<dbReference type="EMBL" id="QWZQ01000011">
    <property type="protein sequence ID" value="RRK11010.1"/>
    <property type="molecule type" value="Genomic_DNA"/>
</dbReference>
<accession>A0A426D8T6</accession>
<dbReference type="PANTHER" id="PTHR33164">
    <property type="entry name" value="TRANSCRIPTIONAL REGULATOR, MARR FAMILY"/>
    <property type="match status" value="1"/>
</dbReference>
<organism evidence="2 3">
    <name type="scientific">Lactiplantibacillus garii</name>
    <dbReference type="NCBI Taxonomy" id="2306423"/>
    <lineage>
        <taxon>Bacteria</taxon>
        <taxon>Bacillati</taxon>
        <taxon>Bacillota</taxon>
        <taxon>Bacilli</taxon>
        <taxon>Lactobacillales</taxon>
        <taxon>Lactobacillaceae</taxon>
        <taxon>Lactiplantibacillus</taxon>
    </lineage>
</organism>
<comment type="caution">
    <text evidence="2">The sequence shown here is derived from an EMBL/GenBank/DDBJ whole genome shotgun (WGS) entry which is preliminary data.</text>
</comment>
<evidence type="ECO:0000313" key="2">
    <source>
        <dbReference type="EMBL" id="RRK11010.1"/>
    </source>
</evidence>
<dbReference type="RefSeq" id="WP_125071795.1">
    <property type="nucleotide sequence ID" value="NZ_QWZQ01000011.1"/>
</dbReference>
<sequence>MGKSFDYILDIMRLERSLKRLTASWSAQTGLSLNELRILLYVSQAANQPITKVSTELGISKGSLAQSIGALTQDGLLQSEPILPDRRLRSLTLTEAGEKQVLTVQQALVGTLGTPTAKVFTDQLSALDNDL</sequence>
<dbReference type="InterPro" id="IPR039422">
    <property type="entry name" value="MarR/SlyA-like"/>
</dbReference>
<dbReference type="AlphaFoldDB" id="A0A426D8T6"/>
<protein>
    <submittedName>
        <fullName evidence="2">Winged helix-turn-helix transcriptional regulator</fullName>
    </submittedName>
</protein>
<reference evidence="2 3" key="1">
    <citation type="submission" date="2018-08" db="EMBL/GenBank/DDBJ databases">
        <title>Genome Lactobacillus garii FI11369.</title>
        <authorList>
            <person name="Diaz M."/>
            <person name="Narbad A."/>
        </authorList>
    </citation>
    <scope>NUCLEOTIDE SEQUENCE [LARGE SCALE GENOMIC DNA]</scope>
    <source>
        <strain evidence="2 3">FI11369</strain>
    </source>
</reference>
<dbReference type="InterPro" id="IPR036390">
    <property type="entry name" value="WH_DNA-bd_sf"/>
</dbReference>
<dbReference type="Proteomes" id="UP000283633">
    <property type="component" value="Unassembled WGS sequence"/>
</dbReference>
<dbReference type="Pfam" id="PF12802">
    <property type="entry name" value="MarR_2"/>
    <property type="match status" value="1"/>
</dbReference>
<dbReference type="PANTHER" id="PTHR33164:SF43">
    <property type="entry name" value="HTH-TYPE TRANSCRIPTIONAL REPRESSOR YETL"/>
    <property type="match status" value="1"/>
</dbReference>
<keyword evidence="3" id="KW-1185">Reference proteome</keyword>
<feature type="domain" description="HTH marR-type" evidence="1">
    <location>
        <begin position="4"/>
        <end position="131"/>
    </location>
</feature>
<dbReference type="InterPro" id="IPR036388">
    <property type="entry name" value="WH-like_DNA-bd_sf"/>
</dbReference>